<dbReference type="EMBL" id="JAMKFB020000021">
    <property type="protein sequence ID" value="KAL0162397.1"/>
    <property type="molecule type" value="Genomic_DNA"/>
</dbReference>
<accession>A0ABD0NL31</accession>
<dbReference type="Proteomes" id="UP001529510">
    <property type="component" value="Unassembled WGS sequence"/>
</dbReference>
<keyword evidence="3" id="KW-1185">Reference proteome</keyword>
<comment type="caution">
    <text evidence="2">The sequence shown here is derived from an EMBL/GenBank/DDBJ whole genome shotgun (WGS) entry which is preliminary data.</text>
</comment>
<proteinExistence type="predicted"/>
<sequence>AGMIRAGQEEFFIEPLERGGDMTGEEEGGPGRHHIVYRSSDIKKPAVNQPADFHPRGQITFLTPARHGALKRVLHMHADD</sequence>
<gene>
    <name evidence="2" type="ORF">M9458_041793</name>
</gene>
<evidence type="ECO:0000256" key="1">
    <source>
        <dbReference type="SAM" id="MobiDB-lite"/>
    </source>
</evidence>
<protein>
    <submittedName>
        <fullName evidence="2">Uncharacterized protein</fullName>
    </submittedName>
</protein>
<feature type="non-terminal residue" evidence="2">
    <location>
        <position position="1"/>
    </location>
</feature>
<organism evidence="2 3">
    <name type="scientific">Cirrhinus mrigala</name>
    <name type="common">Mrigala</name>
    <dbReference type="NCBI Taxonomy" id="683832"/>
    <lineage>
        <taxon>Eukaryota</taxon>
        <taxon>Metazoa</taxon>
        <taxon>Chordata</taxon>
        <taxon>Craniata</taxon>
        <taxon>Vertebrata</taxon>
        <taxon>Euteleostomi</taxon>
        <taxon>Actinopterygii</taxon>
        <taxon>Neopterygii</taxon>
        <taxon>Teleostei</taxon>
        <taxon>Ostariophysi</taxon>
        <taxon>Cypriniformes</taxon>
        <taxon>Cyprinidae</taxon>
        <taxon>Labeoninae</taxon>
        <taxon>Labeonini</taxon>
        <taxon>Cirrhinus</taxon>
    </lineage>
</organism>
<name>A0ABD0NL31_CIRMR</name>
<dbReference type="AlphaFoldDB" id="A0ABD0NL31"/>
<feature type="region of interest" description="Disordered" evidence="1">
    <location>
        <begin position="1"/>
        <end position="32"/>
    </location>
</feature>
<reference evidence="2 3" key="1">
    <citation type="submission" date="2024-05" db="EMBL/GenBank/DDBJ databases">
        <title>Genome sequencing and assembly of Indian major carp, Cirrhinus mrigala (Hamilton, 1822).</title>
        <authorList>
            <person name="Mohindra V."/>
            <person name="Chowdhury L.M."/>
            <person name="Lal K."/>
            <person name="Jena J.K."/>
        </authorList>
    </citation>
    <scope>NUCLEOTIDE SEQUENCE [LARGE SCALE GENOMIC DNA]</scope>
    <source>
        <strain evidence="2">CM1030</strain>
        <tissue evidence="2">Blood</tissue>
    </source>
</reference>
<evidence type="ECO:0000313" key="2">
    <source>
        <dbReference type="EMBL" id="KAL0162397.1"/>
    </source>
</evidence>
<evidence type="ECO:0000313" key="3">
    <source>
        <dbReference type="Proteomes" id="UP001529510"/>
    </source>
</evidence>